<keyword evidence="2" id="KW-1133">Transmembrane helix</keyword>
<evidence type="ECO:0000313" key="4">
    <source>
        <dbReference type="Proteomes" id="UP000076727"/>
    </source>
</evidence>
<feature type="transmembrane region" description="Helical" evidence="2">
    <location>
        <begin position="29"/>
        <end position="54"/>
    </location>
</feature>
<proteinExistence type="predicted"/>
<gene>
    <name evidence="3" type="ORF">DAEQUDRAFT_725313</name>
</gene>
<dbReference type="OrthoDB" id="3266934at2759"/>
<dbReference type="EMBL" id="KV429051">
    <property type="protein sequence ID" value="KZT70414.1"/>
    <property type="molecule type" value="Genomic_DNA"/>
</dbReference>
<reference evidence="3 4" key="1">
    <citation type="journal article" date="2016" name="Mol. Biol. Evol.">
        <title>Comparative Genomics of Early-Diverging Mushroom-Forming Fungi Provides Insights into the Origins of Lignocellulose Decay Capabilities.</title>
        <authorList>
            <person name="Nagy L.G."/>
            <person name="Riley R."/>
            <person name="Tritt A."/>
            <person name="Adam C."/>
            <person name="Daum C."/>
            <person name="Floudas D."/>
            <person name="Sun H."/>
            <person name="Yadav J.S."/>
            <person name="Pangilinan J."/>
            <person name="Larsson K.H."/>
            <person name="Matsuura K."/>
            <person name="Barry K."/>
            <person name="Labutti K."/>
            <person name="Kuo R."/>
            <person name="Ohm R.A."/>
            <person name="Bhattacharya S.S."/>
            <person name="Shirouzu T."/>
            <person name="Yoshinaga Y."/>
            <person name="Martin F.M."/>
            <person name="Grigoriev I.V."/>
            <person name="Hibbett D.S."/>
        </authorList>
    </citation>
    <scope>NUCLEOTIDE SEQUENCE [LARGE SCALE GENOMIC DNA]</scope>
    <source>
        <strain evidence="3 4">L-15889</strain>
    </source>
</reference>
<accession>A0A165R7T3</accession>
<feature type="compositionally biased region" description="Basic and acidic residues" evidence="1">
    <location>
        <begin position="304"/>
        <end position="332"/>
    </location>
</feature>
<sequence length="344" mass="35862">MSSTAETSSSISPSPTSVVVVHSHVNTGAIVGGVIGGVVFVILLIAGLLLYLRIRRQIPTRSRRRSMGEFDAGRPAGPWAGLSSRESSFQAVAVPPRSHQRSGSRTYPQADSMGMLVAPPDSSAGHAQHQHQHSPSSTEEAAIAAAASHGQKPRAGPRRSEYIETVPPLEYTAPPAGPEGGPRHGRKPSTGSSTRAVALAQLNTAAANSTSTSSAAATAHSRQRSADRAASPSTPTAAPARRPTSPYAYAAEPMSRSTSTSVGGVRRNPTRKPVPSYHSSVSAASTEKRRSTASTPAQSLTPAHSREDLGGSGRRPVDPDLAHKASFGDRPVHYLVPDLPPSRK</sequence>
<name>A0A165R7T3_9APHY</name>
<feature type="region of interest" description="Disordered" evidence="1">
    <location>
        <begin position="62"/>
        <end position="344"/>
    </location>
</feature>
<keyword evidence="2" id="KW-0812">Transmembrane</keyword>
<organism evidence="3 4">
    <name type="scientific">Daedalea quercina L-15889</name>
    <dbReference type="NCBI Taxonomy" id="1314783"/>
    <lineage>
        <taxon>Eukaryota</taxon>
        <taxon>Fungi</taxon>
        <taxon>Dikarya</taxon>
        <taxon>Basidiomycota</taxon>
        <taxon>Agaricomycotina</taxon>
        <taxon>Agaricomycetes</taxon>
        <taxon>Polyporales</taxon>
        <taxon>Fomitopsis</taxon>
    </lineage>
</organism>
<evidence type="ECO:0000313" key="3">
    <source>
        <dbReference type="EMBL" id="KZT70414.1"/>
    </source>
</evidence>
<feature type="compositionally biased region" description="Polar residues" evidence="1">
    <location>
        <begin position="292"/>
        <end position="302"/>
    </location>
</feature>
<keyword evidence="4" id="KW-1185">Reference proteome</keyword>
<protein>
    <submittedName>
        <fullName evidence="3">Uncharacterized protein</fullName>
    </submittedName>
</protein>
<feature type="compositionally biased region" description="Low complexity" evidence="1">
    <location>
        <begin position="198"/>
        <end position="220"/>
    </location>
</feature>
<dbReference type="STRING" id="1314783.A0A165R7T3"/>
<evidence type="ECO:0000256" key="1">
    <source>
        <dbReference type="SAM" id="MobiDB-lite"/>
    </source>
</evidence>
<evidence type="ECO:0000256" key="2">
    <source>
        <dbReference type="SAM" id="Phobius"/>
    </source>
</evidence>
<feature type="compositionally biased region" description="Low complexity" evidence="1">
    <location>
        <begin position="228"/>
        <end position="251"/>
    </location>
</feature>
<dbReference type="Proteomes" id="UP000076727">
    <property type="component" value="Unassembled WGS sequence"/>
</dbReference>
<feature type="compositionally biased region" description="Low complexity" evidence="1">
    <location>
        <begin position="122"/>
        <end position="147"/>
    </location>
</feature>
<keyword evidence="2" id="KW-0472">Membrane</keyword>
<dbReference type="AlphaFoldDB" id="A0A165R7T3"/>